<evidence type="ECO:0000256" key="1">
    <source>
        <dbReference type="ARBA" id="ARBA00022898"/>
    </source>
</evidence>
<name>A0ABZ0TQ71_9SPHI</name>
<dbReference type="EC" id="2.6.1.-" evidence="4"/>
<keyword evidence="1 3" id="KW-0663">Pyridoxal phosphate</keyword>
<dbReference type="InterPro" id="IPR000653">
    <property type="entry name" value="DegT/StrS_aminotransferase"/>
</dbReference>
<evidence type="ECO:0000313" key="4">
    <source>
        <dbReference type="EMBL" id="WPU95294.1"/>
    </source>
</evidence>
<dbReference type="Gene3D" id="3.40.640.10">
    <property type="entry name" value="Type I PLP-dependent aspartate aminotransferase-like (Major domain)"/>
    <property type="match status" value="1"/>
</dbReference>
<evidence type="ECO:0000256" key="3">
    <source>
        <dbReference type="RuleBase" id="RU004508"/>
    </source>
</evidence>
<dbReference type="RefSeq" id="WP_321564406.1">
    <property type="nucleotide sequence ID" value="NZ_CP139558.1"/>
</dbReference>
<dbReference type="Proteomes" id="UP001324380">
    <property type="component" value="Chromosome"/>
</dbReference>
<sequence length="391" mass="44538">MIPVTKPFLPAEREFKAYVKTIWERQWLTNNGPLVNTLELKLKEYLNLDHLLYVSNGTIALQLAIKALDLTGEIITTPFSFVATTSTIVWQGCNPVFVDIDPETFNIDPGKIEAAITPRTSAILATHVYGTPCDIDAIQQIAHKYNLKVIYDAAHCFGTRYKNKSIFEYGDISTTSFHSTKLFHTIEGGAVFTRQPDLLKKMAIMRNFGYSGTDEFSELGINAKNCEFHAAMGLCNLPHIDEILKKRKLLSSHYLLRLNKLDVKFQKLHNVDEYNYAYFPVLFRSEELMKESKEKLELAQIYCRRYFYPSLSALPYVNNMEMPVCDDVAKRIMCLPLYHTLTLADVDLICRLLLRTQNADQNNVTEPAHFGTLITTQIESEINTGTVKIDA</sequence>
<dbReference type="EMBL" id="CP139558">
    <property type="protein sequence ID" value="WPU95294.1"/>
    <property type="molecule type" value="Genomic_DNA"/>
</dbReference>
<accession>A0ABZ0TQ71</accession>
<reference evidence="4 5" key="1">
    <citation type="submission" date="2023-11" db="EMBL/GenBank/DDBJ databases">
        <title>Analysis of the Genomes of Mucilaginibacter gossypii cycad 4 and M. sabulilitoris SNA2: microbes with the potential for plant growth promotion.</title>
        <authorList>
            <person name="Hirsch A.M."/>
            <person name="Humm E."/>
            <person name="Rubbi M."/>
            <person name="Del Vecchio G."/>
            <person name="Ha S.M."/>
            <person name="Pellegrini M."/>
            <person name="Gunsalus R.P."/>
        </authorList>
    </citation>
    <scope>NUCLEOTIDE SEQUENCE [LARGE SCALE GENOMIC DNA]</scope>
    <source>
        <strain evidence="4 5">SNA2</strain>
    </source>
</reference>
<dbReference type="Pfam" id="PF01041">
    <property type="entry name" value="DegT_DnrJ_EryC1"/>
    <property type="match status" value="1"/>
</dbReference>
<dbReference type="CDD" id="cd00616">
    <property type="entry name" value="AHBA_syn"/>
    <property type="match status" value="1"/>
</dbReference>
<keyword evidence="4" id="KW-0808">Transferase</keyword>
<organism evidence="4 5">
    <name type="scientific">Mucilaginibacter sabulilitoris</name>
    <dbReference type="NCBI Taxonomy" id="1173583"/>
    <lineage>
        <taxon>Bacteria</taxon>
        <taxon>Pseudomonadati</taxon>
        <taxon>Bacteroidota</taxon>
        <taxon>Sphingobacteriia</taxon>
        <taxon>Sphingobacteriales</taxon>
        <taxon>Sphingobacteriaceae</taxon>
        <taxon>Mucilaginibacter</taxon>
    </lineage>
</organism>
<comment type="similarity">
    <text evidence="2 3">Belongs to the DegT/DnrJ/EryC1 family.</text>
</comment>
<dbReference type="InterPro" id="IPR015421">
    <property type="entry name" value="PyrdxlP-dep_Trfase_major"/>
</dbReference>
<proteinExistence type="inferred from homology"/>
<dbReference type="GO" id="GO:0008483">
    <property type="term" value="F:transaminase activity"/>
    <property type="evidence" value="ECO:0007669"/>
    <property type="project" value="UniProtKB-KW"/>
</dbReference>
<dbReference type="PANTHER" id="PTHR30244:SF9">
    <property type="entry name" value="PROTEIN RV3402C"/>
    <property type="match status" value="1"/>
</dbReference>
<dbReference type="SUPFAM" id="SSF53383">
    <property type="entry name" value="PLP-dependent transferases"/>
    <property type="match status" value="1"/>
</dbReference>
<evidence type="ECO:0000256" key="2">
    <source>
        <dbReference type="ARBA" id="ARBA00037999"/>
    </source>
</evidence>
<protein>
    <submittedName>
        <fullName evidence="4">DegT/DnrJ/EryC1/StrS family aminotransferase</fullName>
        <ecNumber evidence="4">2.6.1.-</ecNumber>
    </submittedName>
</protein>
<gene>
    <name evidence="4" type="ORF">SNE25_07125</name>
</gene>
<dbReference type="InterPro" id="IPR015424">
    <property type="entry name" value="PyrdxlP-dep_Trfase"/>
</dbReference>
<keyword evidence="5" id="KW-1185">Reference proteome</keyword>
<dbReference type="PIRSF" id="PIRSF000390">
    <property type="entry name" value="PLP_StrS"/>
    <property type="match status" value="1"/>
</dbReference>
<evidence type="ECO:0000313" key="5">
    <source>
        <dbReference type="Proteomes" id="UP001324380"/>
    </source>
</evidence>
<dbReference type="PANTHER" id="PTHR30244">
    <property type="entry name" value="TRANSAMINASE"/>
    <property type="match status" value="1"/>
</dbReference>
<keyword evidence="4" id="KW-0032">Aminotransferase</keyword>